<dbReference type="PROSITE" id="PS51190">
    <property type="entry name" value="FATC"/>
    <property type="match status" value="1"/>
</dbReference>
<feature type="domain" description="PI3K/PI4K catalytic" evidence="3">
    <location>
        <begin position="3513"/>
        <end position="3831"/>
    </location>
</feature>
<dbReference type="PROSITE" id="PS51189">
    <property type="entry name" value="FAT"/>
    <property type="match status" value="1"/>
</dbReference>
<feature type="region of interest" description="Disordered" evidence="2">
    <location>
        <begin position="2003"/>
        <end position="2039"/>
    </location>
</feature>
<dbReference type="SMART" id="SM01343">
    <property type="entry name" value="FATC"/>
    <property type="match status" value="1"/>
</dbReference>
<dbReference type="SUPFAM" id="SSF48371">
    <property type="entry name" value="ARM repeat"/>
    <property type="match status" value="3"/>
</dbReference>
<feature type="domain" description="FATC" evidence="5">
    <location>
        <begin position="3836"/>
        <end position="3868"/>
    </location>
</feature>
<dbReference type="InterPro" id="IPR000403">
    <property type="entry name" value="PI3/4_kinase_cat_dom"/>
</dbReference>
<dbReference type="Pfam" id="PF02260">
    <property type="entry name" value="FATC"/>
    <property type="match status" value="1"/>
</dbReference>
<dbReference type="STRING" id="400682.A0A1X7VUD5"/>
<evidence type="ECO:0000259" key="5">
    <source>
        <dbReference type="PROSITE" id="PS51190"/>
    </source>
</evidence>
<dbReference type="PANTHER" id="PTHR11139">
    <property type="entry name" value="ATAXIA TELANGIECTASIA MUTATED ATM -RELATED"/>
    <property type="match status" value="1"/>
</dbReference>
<protein>
    <recommendedName>
        <fullName evidence="7">FAT domain-containing protein</fullName>
    </recommendedName>
</protein>
<dbReference type="OrthoDB" id="5570127at2759"/>
<evidence type="ECO:0000259" key="4">
    <source>
        <dbReference type="PROSITE" id="PS51189"/>
    </source>
</evidence>
<feature type="compositionally biased region" description="Gly residues" evidence="2">
    <location>
        <begin position="2013"/>
        <end position="2025"/>
    </location>
</feature>
<dbReference type="SUPFAM" id="SSF56112">
    <property type="entry name" value="Protein kinase-like (PK-like)"/>
    <property type="match status" value="1"/>
</dbReference>
<dbReference type="SMART" id="SM00146">
    <property type="entry name" value="PI3Kc"/>
    <property type="match status" value="1"/>
</dbReference>
<evidence type="ECO:0000313" key="6">
    <source>
        <dbReference type="EnsemblMetazoa" id="Aqu2.1.43712_001"/>
    </source>
</evidence>
<dbReference type="Pfam" id="PF02259">
    <property type="entry name" value="FAT"/>
    <property type="match status" value="1"/>
</dbReference>
<feature type="compositionally biased region" description="Polar residues" evidence="2">
    <location>
        <begin position="3396"/>
        <end position="3412"/>
    </location>
</feature>
<dbReference type="GO" id="GO:0006355">
    <property type="term" value="P:regulation of DNA-templated transcription"/>
    <property type="evidence" value="ECO:0007669"/>
    <property type="project" value="TreeGrafter"/>
</dbReference>
<dbReference type="GO" id="GO:0006281">
    <property type="term" value="P:DNA repair"/>
    <property type="evidence" value="ECO:0007669"/>
    <property type="project" value="TreeGrafter"/>
</dbReference>
<dbReference type="InterPro" id="IPR011990">
    <property type="entry name" value="TPR-like_helical_dom_sf"/>
</dbReference>
<dbReference type="GO" id="GO:0005634">
    <property type="term" value="C:nucleus"/>
    <property type="evidence" value="ECO:0007669"/>
    <property type="project" value="TreeGrafter"/>
</dbReference>
<evidence type="ECO:0000256" key="1">
    <source>
        <dbReference type="ARBA" id="ARBA00007234"/>
    </source>
</evidence>
<comment type="similarity">
    <text evidence="1">Belongs to the PI3/PI4-kinase family. TRA1 subfamily.</text>
</comment>
<dbReference type="GO" id="GO:0000124">
    <property type="term" value="C:SAGA complex"/>
    <property type="evidence" value="ECO:0007669"/>
    <property type="project" value="TreeGrafter"/>
</dbReference>
<name>A0A1X7VUD5_AMPQE</name>
<dbReference type="GO" id="GO:0035267">
    <property type="term" value="C:NuA4 histone acetyltransferase complex"/>
    <property type="evidence" value="ECO:0007669"/>
    <property type="project" value="TreeGrafter"/>
</dbReference>
<dbReference type="InParanoid" id="A0A1X7VUD5"/>
<dbReference type="CDD" id="cd05163">
    <property type="entry name" value="PIKK_TRRAP"/>
    <property type="match status" value="1"/>
</dbReference>
<feature type="domain" description="FAT" evidence="4">
    <location>
        <begin position="2628"/>
        <end position="3201"/>
    </location>
</feature>
<dbReference type="InterPro" id="IPR011009">
    <property type="entry name" value="Kinase-like_dom_sf"/>
</dbReference>
<dbReference type="PROSITE" id="PS50290">
    <property type="entry name" value="PI3_4_KINASE_3"/>
    <property type="match status" value="1"/>
</dbReference>
<dbReference type="InterPro" id="IPR016024">
    <property type="entry name" value="ARM-type_fold"/>
</dbReference>
<dbReference type="eggNOG" id="KOG0889">
    <property type="taxonomic scope" value="Eukaryota"/>
</dbReference>
<dbReference type="InterPro" id="IPR046805">
    <property type="entry name" value="Tra1_ring"/>
</dbReference>
<dbReference type="Pfam" id="PF20175">
    <property type="entry name" value="Tra1_central"/>
    <property type="match status" value="1"/>
</dbReference>
<evidence type="ECO:0000256" key="2">
    <source>
        <dbReference type="SAM" id="MobiDB-lite"/>
    </source>
</evidence>
<feature type="compositionally biased region" description="Low complexity" evidence="2">
    <location>
        <begin position="190"/>
        <end position="204"/>
    </location>
</feature>
<feature type="region of interest" description="Disordered" evidence="2">
    <location>
        <begin position="181"/>
        <end position="217"/>
    </location>
</feature>
<feature type="region of interest" description="Disordered" evidence="2">
    <location>
        <begin position="3211"/>
        <end position="3300"/>
    </location>
</feature>
<feature type="region of interest" description="Disordered" evidence="2">
    <location>
        <begin position="3396"/>
        <end position="3416"/>
    </location>
</feature>
<dbReference type="InterPro" id="IPR046807">
    <property type="entry name" value="Tra1_central"/>
</dbReference>
<dbReference type="SUPFAM" id="SSF48452">
    <property type="entry name" value="TPR-like"/>
    <property type="match status" value="1"/>
</dbReference>
<proteinExistence type="inferred from homology"/>
<dbReference type="PANTHER" id="PTHR11139:SF1">
    <property type="entry name" value="TRANSFORMATION_TRANSCRIPTION DOMAIN-ASSOCIATED PROTEIN"/>
    <property type="match status" value="1"/>
</dbReference>
<accession>A0A1X7VUD5</accession>
<organism evidence="6">
    <name type="scientific">Amphimedon queenslandica</name>
    <name type="common">Sponge</name>
    <dbReference type="NCBI Taxonomy" id="400682"/>
    <lineage>
        <taxon>Eukaryota</taxon>
        <taxon>Metazoa</taxon>
        <taxon>Porifera</taxon>
        <taxon>Demospongiae</taxon>
        <taxon>Heteroscleromorpha</taxon>
        <taxon>Haplosclerida</taxon>
        <taxon>Niphatidae</taxon>
        <taxon>Amphimedon</taxon>
    </lineage>
</organism>
<dbReference type="Pfam" id="PF00454">
    <property type="entry name" value="PI3_PI4_kinase"/>
    <property type="match status" value="1"/>
</dbReference>
<reference evidence="6" key="1">
    <citation type="submission" date="2017-05" db="UniProtKB">
        <authorList>
            <consortium name="EnsemblMetazoa"/>
        </authorList>
    </citation>
    <scope>IDENTIFICATION</scope>
</reference>
<sequence length="3868" mass="436397">GAVWLGLAGTRGPSATVTMTDSRGIMAKLRSHLACLVDPATSDDTKLKGAQDVSENLENFVNSPHYSSFLETAIPIFLQLLKDGEPQFLTDSSAQQLRKLVLELIHRLPANDNLKGHVKALLSTMFSLLEVENEENVLICLKVIIELHKQFRPSYSPEITKFLQFVKLIYTDLPKTMSSALETQEPEGMEVSSTSSTVTPAAAAPGGGASEASKNPSVLPKASSSLKVLAELPIIVVLMYQLYKQSVHQWVADLIPLTIKTITLQPSDKARLSAGFNKEVYVDFVAVQIKFLSFLAYIIRIYQDVVNQFAPNMVQGMLALLKNCPQEVAHLRRELLIAARHVLATDLRTKFVPCIDQLFDESLLVGTGWTTRDTVRSLAYSILADLVHHIRSNLSLPQLSSAVHLFSKNVHDDTFPVSIQTMSCKLLLNLVECIRQISDQDLSGRDVLMRMMEVFVLKFQSIAQYQIPDVLEKCHPQSEMAALAQEMATNGSHLNGPEQARRSSNTLSVGSSLPFATPSNGSSHLMGFSLPDCRAIVKTLVCGMKTITWGAGSCRLPGSAVDYASQPQKTFQSHETEVFLRLLKYGLMALDIYRVTMLPNGVLVLRNSNCQTVKTKEEKEVLEHFAGIYTMLATPIFKEIFSEVIEYLVERVQNNYALQIIPNSFLANATTSATFAGILLDFLLKRMEDLGANNDKSNLYLKMFKLVFGSVTLFAQENELMLKPHLHEIVNRSMSLANTCKEPCNYFLLLRALFRSIGGGSHELLYQEFLPLLSNLLQGLNRLQSAQHRQYMKDLFVELCLTVPVRLSSLLPYLHLLMDPLVSALNGSQTLISQGLRTLELCVDNLQPDFLYEHIQPVRAQLMQALWQTLHNPDENIAQVAFRVLGKFGGSNRKMLTSPQQLEYNENLIDGPAILISFPDAETPVEIPVAKAVEVAVKLLKPHSTDPFYRQQAWILLQSYLISVLNLSDADKDLYQLLNQVHYQPMEFNANRLKHISLPQCTNKIARNAFETALKGVFIASCLRDLRNEAVVFLAGIVRQIISVAVVQQCSSSSFLKSLTPDTMDVYVLLEAIAKCVASEEKELYRIAELALTFVVDTAATIIGDREKATELPLFEVAVEKLCGCCYERAWYAKSGGCWAIGFFLDKMPLKWVINHQLTFLMALLFVLHDLSNEVSSGTVIQAQELIDKMLKLCNSTLSEENKANLEPAQSKSFSAVTRHIVKEIITPNEAVRKQAHSSLLLLKEVTGRTVASIIEPHKELLIDMIPPKKHLLKHQPINTQIALMDGYTFCCNLSPRLFSINLSVPEHKVFFQELITLCGEGDDAALAKSPCYKGVQSLVPLKISGLAALAACTYLTEMRERIFGALYKAINSNSVELQNAGKEAMRKFMSDTSQSDIELVHSALRPLLMMLGDFRNLNPTLLQRLTHMVELFPTSFNEKMCESLLAHLKRWVEVIVNNSQSKPVRRGEEVQVCILILDMFHMLPASSFKLFDPLISLCIKAEKALGTELSSPFREPLLKFTLRFTSLSMEFFLSHLSDITISRILQYFLKHKDGKPLKEHLYSNPQKLIDATFRQPAAGTDDASIQKKAELQYQGISLFHFLLEEREEWIKDKGEVIKHLKAIWLSDSYHSLITKDAVPLSHWQECSMLVNCLLLYCKYHKDDIETLFYLLKVFMFRHVTSFPFLKSYLENEVAKQYTIEQKRAVFFKFVEIFSLSDYLQELKAKILQYILIPVFTFSFEEGERDELLGGPPDPERDSDTNIISVFISKVINPDKPFGSSDSVCILLLQFSSLLVEHAAPHIHDSNNKKQGAKLRRLMTFAWPCLLPKQCVDPATKYHGHLLLAHIISKFAIHKRIVLQVFHSLLKAHAIEARAIVRQALDILTPVVPVRMEDANATLVHWTKKIIVEEGQTMAQLIHILQLLCRHYKVYYPVRQHLVQHMVSSMQRLGLTSNATLEQRRLAVDLTEVIIKWEFQRAKEAQEMDGEPMEIMKDTASTAVTSGLGLKRSGSDGTAGSGNGGGGGAELKRQRSQAQVADPTWPLDKQHADSIINFLIRLACQVNDTQVPGNATSPNPAEQLSKRCVSLIRTALKPDLWPSIDVKLSWFGKLLETISQVDPSNAAASNSTYVNVCTALEILLFLINVLPPNVLLSGFKSLNRGLHFCMTSNNTKVVRYLHSFLSRLIKMFTSELVSGPGHDELDQLYSNLQRTVFEGLTTYEKASTSASTNLNCTLMILKACCVNDPTYIDKFLVPFVKVMQKLHKEHLLSSNSTAEIQTVSELLQLSIDMCKLRVTAMPQDCRKAFFNILTSLIEKSTDIKLLKSIARTVDDWVKNRYDLPSHSGPSIREKSLLLSRMMSFFEKRFPDDLELMAMFLDTVLFVYKDDHLSSNELTAKLEPAFLCGLRCPQVSIRTKFFEVFERSVQQRLYDRLLYIMCSQNWEHCGGHFWIKQCIELIISVGNLEMPLKVSPMSPVLPCISSICPTTTPLVHDVSEPPTITSQLPEELMEGVEGEGGEGGGVGALEKLTNKLVSFLSDCKNIQTQQFAMPLAQLCHESTSLAHHVWINLFPKIWSALPEQHRQALSGEVSPFLCSAAHLIQMDCHPSAIGTFLEAVLSCKPTPHIRSCLLKYLGKIHNYWNGSLILLEDRAKADGELSMTPRDPPPYDGNYNDELLDPFKNETMNALSELYALLNEEDMWTGLWTLRSRFPETRVAIAYECQGLYSQAQEHYEKAMSRARELHNVGPAPPSMIPEYKLWEEHWCKCSRELCKWDVLNDFGKAHGGTNPFLVLENAWRVQDWSAMREASTQAEPICSESYSARLNLLRGFLALCYPDEQRLNAVEKLVEAASIQSVKQWRRLPHIVSNSHIPLLQLSQQIIELQEATQIHSGLQSGSLSRQSFLNEVKTIFKTWKNRLPNHFDDLSYWSDIFLWREQHFRSIIKAYDGTSHGEQSNQAMLAVHHLAGGITQFSSIARKQKLITVSLDSLSRIHNIPSVPVVDLFQKIRQQVKCYLMTASTMEPSEIQEAFDFIESTNLKYFSKEMVSEFLALKGTFLIQYGKSEEANKCFSAAVQLHDGLYKAWALWGDFLDQLFAVDKNITLAVSALTCFLHACRHQSEPKSRKYLARTIWILSYDDEKRTLAEALDKYYMGIPPMHWLPWIPQLLTCLVRNEGSHILNLLCSVGKAYPQAIYFPIRTLYLTLKIEQKEKFKAEVHSSHPPPPFLRSTSQPGTPNPPSASDGVEPMQVDSAHSLGKPPDSQVPPQTPTESEAKQPKPPSTPGATVPPLPSGDSSMPSESAPFRAPASLWRCSRIMHLLRDLHPTLLSALEGIVDQLIWFRESWYEDLLRQLNEGLVACYEEAFENRGDIASVRIKPEMFQYVQKLVSSFGITAEQSNMTPGAAGTGNNSSQEALTKRAQAAAQDPAFQRLKNQFDTDFDFSSPGPKRLSVLITKLKRWIKILELKTKSLQKSFLLEDRCRFLSNFSLNTADVEMPGEHLELQTMPYYVKIARFMPRVEIVQKHNTTVRRLYIQGDNGKIYPYLVLNDVQASKNRREERVLQLFRLLNYSLKKEKETCKRHLQFSVPKVVALSPQMRLLEDDVSILSLSDIFKQYCNSQNQDWDILITLYYERLAALQTRGEKINLTTIKNMFSQIQMAHAPTSIIRDWAEKSCASLTDFWTLRKQITRQLALVGLAEFVFHLSRLDLEMFQISRSSGCLTQTFYKFEINNEGALDANRAVPFRLTPNIQSFLSPIGISGPLYMSMVAVARVLVQPQYSIESILLALFRDEFIAWSKRKQEEAEGHFVSLADVSSEMVTPFVNDAVDITLTRLFNLADFETGKSQVSTLISAASNLDNICRMDPAWNPWL</sequence>
<dbReference type="InterPro" id="IPR014009">
    <property type="entry name" value="PIK_FAT"/>
</dbReference>
<dbReference type="InterPro" id="IPR003152">
    <property type="entry name" value="FATC_dom"/>
</dbReference>
<dbReference type="InterPro" id="IPR003151">
    <property type="entry name" value="PIK-rel_kinase_FAT"/>
</dbReference>
<feature type="compositionally biased region" description="Pro residues" evidence="2">
    <location>
        <begin position="3274"/>
        <end position="3288"/>
    </location>
</feature>
<dbReference type="Pfam" id="PF20206">
    <property type="entry name" value="Tra1_ring"/>
    <property type="match status" value="1"/>
</dbReference>
<evidence type="ECO:0000259" key="3">
    <source>
        <dbReference type="PROSITE" id="PS50290"/>
    </source>
</evidence>
<dbReference type="EnsemblMetazoa" id="Aqu2.1.43712_001">
    <property type="protein sequence ID" value="Aqu2.1.43712_001"/>
    <property type="gene ID" value="Aqu2.1.43712"/>
</dbReference>
<dbReference type="GO" id="GO:0004672">
    <property type="term" value="F:protein kinase activity"/>
    <property type="evidence" value="ECO:0007669"/>
    <property type="project" value="UniProtKB-ARBA"/>
</dbReference>
<evidence type="ECO:0008006" key="7">
    <source>
        <dbReference type="Google" id="ProtNLM"/>
    </source>
</evidence>
<dbReference type="InterPro" id="IPR050517">
    <property type="entry name" value="DDR_Repair_Kinase"/>
</dbReference>